<dbReference type="EMBL" id="JZKH01000373">
    <property type="protein sequence ID" value="KJS57666.1"/>
    <property type="molecule type" value="Genomic_DNA"/>
</dbReference>
<organism evidence="1 2">
    <name type="scientific">Streptomyces rubellomurinus (strain ATCC 31215)</name>
    <dbReference type="NCBI Taxonomy" id="359131"/>
    <lineage>
        <taxon>Bacteria</taxon>
        <taxon>Bacillati</taxon>
        <taxon>Actinomycetota</taxon>
        <taxon>Actinomycetes</taxon>
        <taxon>Kitasatosporales</taxon>
        <taxon>Streptomycetaceae</taxon>
        <taxon>Streptomyces</taxon>
    </lineage>
</organism>
<dbReference type="Proteomes" id="UP000033699">
    <property type="component" value="Unassembled WGS sequence"/>
</dbReference>
<dbReference type="PATRIC" id="fig|359131.3.peg.4572"/>
<keyword evidence="2" id="KW-1185">Reference proteome</keyword>
<accession>A0A0F2T5E9</accession>
<feature type="non-terminal residue" evidence="1">
    <location>
        <position position="1"/>
    </location>
</feature>
<evidence type="ECO:0000313" key="2">
    <source>
        <dbReference type="Proteomes" id="UP000033699"/>
    </source>
</evidence>
<dbReference type="AlphaFoldDB" id="A0A0F2T5E9"/>
<proteinExistence type="predicted"/>
<evidence type="ECO:0000313" key="1">
    <source>
        <dbReference type="EMBL" id="KJS57666.1"/>
    </source>
</evidence>
<gene>
    <name evidence="1" type="ORF">VM95_38245</name>
</gene>
<reference evidence="1 2" key="1">
    <citation type="submission" date="2015-02" db="EMBL/GenBank/DDBJ databases">
        <authorList>
            <person name="Ju K.-S."/>
            <person name="Doroghazi J.R."/>
            <person name="Metcalf W."/>
        </authorList>
    </citation>
    <scope>NUCLEOTIDE SEQUENCE [LARGE SCALE GENOMIC DNA]</scope>
    <source>
        <strain evidence="1 2">ATCC 31215</strain>
    </source>
</reference>
<name>A0A0F2T5E9_STRR3</name>
<protein>
    <submittedName>
        <fullName evidence="1">Uncharacterized protein</fullName>
    </submittedName>
</protein>
<dbReference type="RefSeq" id="WP_045706375.1">
    <property type="nucleotide sequence ID" value="NZ_JZKH01000373.1"/>
</dbReference>
<dbReference type="OrthoDB" id="2664633at2"/>
<comment type="caution">
    <text evidence="1">The sequence shown here is derived from an EMBL/GenBank/DDBJ whole genome shotgun (WGS) entry which is preliminary data.</text>
</comment>
<sequence>VEMDIADHKKTGSWGTAGKGWRADQTRLLVQGKFKEAIAKDVQDAQAIAPGKYTKAIAEMKSKLPKEWKQLGADK</sequence>